<dbReference type="AlphaFoldDB" id="A0A0R3MF92"/>
<comment type="caution">
    <text evidence="1">The sequence shown here is derived from an EMBL/GenBank/DDBJ whole genome shotgun (WGS) entry which is preliminary data.</text>
</comment>
<proteinExistence type="predicted"/>
<dbReference type="Proteomes" id="UP000051660">
    <property type="component" value="Unassembled WGS sequence"/>
</dbReference>
<protein>
    <submittedName>
        <fullName evidence="1">Uncharacterized protein</fullName>
    </submittedName>
</protein>
<accession>A0A0R3MF92</accession>
<evidence type="ECO:0000313" key="1">
    <source>
        <dbReference type="EMBL" id="KRR18650.1"/>
    </source>
</evidence>
<organism evidence="1 2">
    <name type="scientific">Bradyrhizobium lablabi</name>
    <dbReference type="NCBI Taxonomy" id="722472"/>
    <lineage>
        <taxon>Bacteria</taxon>
        <taxon>Pseudomonadati</taxon>
        <taxon>Pseudomonadota</taxon>
        <taxon>Alphaproteobacteria</taxon>
        <taxon>Hyphomicrobiales</taxon>
        <taxon>Nitrobacteraceae</taxon>
        <taxon>Bradyrhizobium</taxon>
    </lineage>
</organism>
<name>A0A0R3MF92_9BRAD</name>
<evidence type="ECO:0000313" key="2">
    <source>
        <dbReference type="Proteomes" id="UP000051660"/>
    </source>
</evidence>
<sequence length="84" mass="9573">MLFSCRGPDGRQLTYPHVSRRTETSVHTLVELLLKCGVRHAASARQGERYAEPSLEEFQQQLAFLLPNETAPWALQQRTSFSMP</sequence>
<reference evidence="1 2" key="1">
    <citation type="submission" date="2014-03" db="EMBL/GenBank/DDBJ databases">
        <title>Bradyrhizobium valentinum sp. nov., isolated from effective nodules of Lupinus mariae-josephae, a lupine endemic of basic-lime soils in Eastern Spain.</title>
        <authorList>
            <person name="Duran D."/>
            <person name="Rey L."/>
            <person name="Navarro A."/>
            <person name="Busquets A."/>
            <person name="Imperial J."/>
            <person name="Ruiz-Argueso T."/>
        </authorList>
    </citation>
    <scope>NUCLEOTIDE SEQUENCE [LARGE SCALE GENOMIC DNA]</scope>
    <source>
        <strain evidence="1 2">CCBAU 23086</strain>
    </source>
</reference>
<dbReference type="EMBL" id="LLYB01000102">
    <property type="protein sequence ID" value="KRR18650.1"/>
    <property type="molecule type" value="Genomic_DNA"/>
</dbReference>
<gene>
    <name evidence="1" type="ORF">CQ14_39385</name>
</gene>